<feature type="region of interest" description="Disordered" evidence="1">
    <location>
        <begin position="176"/>
        <end position="211"/>
    </location>
</feature>
<dbReference type="GO" id="GO:0003677">
    <property type="term" value="F:DNA binding"/>
    <property type="evidence" value="ECO:0007669"/>
    <property type="project" value="UniProtKB-KW"/>
</dbReference>
<sequence length="211" mass="23484">MQRNAVRWGLLALFADGPKYGYQLRTDLDTRTGGTWSINVGQIYTTLERLDRDGLVTATGTNDEGRTMYAITVAGRAALTNWFATPMTETDRPRSELAIKLAMAATVPDVDVAAVVQAQRTESMRQMRDYTDLRRQANRDAGDLTWLLLLDHLVFTLEGEIRWLDHVEATVLRHARQTRPEGATTSDRPEVAAAPDLPEAQETQRSAGAAR</sequence>
<reference evidence="4 5" key="1">
    <citation type="submission" date="2020-08" db="EMBL/GenBank/DDBJ databases">
        <title>Sequencing the genomes of 1000 actinobacteria strains.</title>
        <authorList>
            <person name="Klenk H.-P."/>
        </authorList>
    </citation>
    <scope>NUCLEOTIDE SEQUENCE [LARGE SCALE GENOMIC DNA]</scope>
    <source>
        <strain evidence="4 5">DSM 45886</strain>
    </source>
</reference>
<gene>
    <name evidence="4" type="ORF">FHR38_000381</name>
</gene>
<dbReference type="RefSeq" id="WP_184532209.1">
    <property type="nucleotide sequence ID" value="NZ_JACHJW010000001.1"/>
</dbReference>
<keyword evidence="5" id="KW-1185">Reference proteome</keyword>
<dbReference type="PANTHER" id="PTHR43252">
    <property type="entry name" value="TRANSCRIPTIONAL REGULATOR YQJI"/>
    <property type="match status" value="1"/>
</dbReference>
<dbReference type="Pfam" id="PF10400">
    <property type="entry name" value="Vir_act_alpha_C"/>
    <property type="match status" value="1"/>
</dbReference>
<evidence type="ECO:0000313" key="5">
    <source>
        <dbReference type="Proteomes" id="UP000578819"/>
    </source>
</evidence>
<dbReference type="InterPro" id="IPR036388">
    <property type="entry name" value="WH-like_DNA-bd_sf"/>
</dbReference>
<dbReference type="Gene3D" id="1.10.10.10">
    <property type="entry name" value="Winged helix-like DNA-binding domain superfamily/Winged helix DNA-binding domain"/>
    <property type="match status" value="1"/>
</dbReference>
<dbReference type="InterPro" id="IPR005149">
    <property type="entry name" value="Tscrpt_reg_PadR_N"/>
</dbReference>
<evidence type="ECO:0000313" key="4">
    <source>
        <dbReference type="EMBL" id="MBB4956648.1"/>
    </source>
</evidence>
<dbReference type="SUPFAM" id="SSF46785">
    <property type="entry name" value="Winged helix' DNA-binding domain"/>
    <property type="match status" value="1"/>
</dbReference>
<dbReference type="InterPro" id="IPR036390">
    <property type="entry name" value="WH_DNA-bd_sf"/>
</dbReference>
<comment type="caution">
    <text evidence="4">The sequence shown here is derived from an EMBL/GenBank/DDBJ whole genome shotgun (WGS) entry which is preliminary data.</text>
</comment>
<dbReference type="EMBL" id="JACHJW010000001">
    <property type="protein sequence ID" value="MBB4956648.1"/>
    <property type="molecule type" value="Genomic_DNA"/>
</dbReference>
<evidence type="ECO:0000259" key="3">
    <source>
        <dbReference type="Pfam" id="PF10400"/>
    </source>
</evidence>
<protein>
    <submittedName>
        <fullName evidence="4">DNA-binding PadR family transcriptional regulator</fullName>
    </submittedName>
</protein>
<feature type="domain" description="Transcription regulator PadR N-terminal" evidence="2">
    <location>
        <begin position="10"/>
        <end position="80"/>
    </location>
</feature>
<evidence type="ECO:0000256" key="1">
    <source>
        <dbReference type="SAM" id="MobiDB-lite"/>
    </source>
</evidence>
<dbReference type="InterPro" id="IPR018309">
    <property type="entry name" value="Tscrpt_reg_PadR_C"/>
</dbReference>
<dbReference type="Proteomes" id="UP000578819">
    <property type="component" value="Unassembled WGS sequence"/>
</dbReference>
<organism evidence="4 5">
    <name type="scientific">Micromonospora polyrhachis</name>
    <dbReference type="NCBI Taxonomy" id="1282883"/>
    <lineage>
        <taxon>Bacteria</taxon>
        <taxon>Bacillati</taxon>
        <taxon>Actinomycetota</taxon>
        <taxon>Actinomycetes</taxon>
        <taxon>Micromonosporales</taxon>
        <taxon>Micromonosporaceae</taxon>
        <taxon>Micromonospora</taxon>
    </lineage>
</organism>
<proteinExistence type="predicted"/>
<evidence type="ECO:0000259" key="2">
    <source>
        <dbReference type="Pfam" id="PF03551"/>
    </source>
</evidence>
<name>A0A7W7SKV3_9ACTN</name>
<accession>A0A7W7SKV3</accession>
<keyword evidence="4" id="KW-0238">DNA-binding</keyword>
<feature type="compositionally biased region" description="Polar residues" evidence="1">
    <location>
        <begin position="201"/>
        <end position="211"/>
    </location>
</feature>
<dbReference type="AlphaFoldDB" id="A0A7W7SKV3"/>
<feature type="domain" description="Transcription regulator PadR C-terminal" evidence="3">
    <location>
        <begin position="94"/>
        <end position="169"/>
    </location>
</feature>
<dbReference type="Pfam" id="PF03551">
    <property type="entry name" value="PadR"/>
    <property type="match status" value="1"/>
</dbReference>
<dbReference type="PANTHER" id="PTHR43252:SF2">
    <property type="entry name" value="TRANSCRIPTION REGULATOR, PADR-LIKE FAMILY"/>
    <property type="match status" value="1"/>
</dbReference>